<comment type="caution">
    <text evidence="2">The sequence shown here is derived from an EMBL/GenBank/DDBJ whole genome shotgun (WGS) entry which is preliminary data.</text>
</comment>
<sequence>MLNLEGLNWSARAQIREWPPPRGLIYLLPVLTWSLETPWDGGVEPTPDSVGASFCTPPTASNQRQVTETTRTARRISLLNPSSVSTRTAASAMFDTQNDDDDVLEEIEVGAPTDGHNHEVQQFVPPPTKRARTTLSVAQQQHTGEILAALASQLRLQRIFAENYLPDSSVVASTSTQAPITPTTTLGSSGTRLNSAQGEAVPNFNVRNANVPTLSQIQVHEAVAAPHHQGTTLEKYVDGMIASEYCLFKPLPGVSTRVRDIQFGKRGLSVMHFQPLAFDDKVTCGGCVSNPGAFASGNFLADLKASITALVALVTGLARSHVWEADDLPLLVYWINVTLEEYRTQISQATLVPGEFKKKFSLENSSLQHILQTVSSRQLQRLRSEITQSSRASKRGQEQLNNDSAAKQVASLT</sequence>
<reference evidence="2" key="1">
    <citation type="submission" date="2023-04" db="EMBL/GenBank/DDBJ databases">
        <title>Phytophthora fragariaefolia NBRC 109709.</title>
        <authorList>
            <person name="Ichikawa N."/>
            <person name="Sato H."/>
            <person name="Tonouchi N."/>
        </authorList>
    </citation>
    <scope>NUCLEOTIDE SEQUENCE</scope>
    <source>
        <strain evidence="2">NBRC 109709</strain>
    </source>
</reference>
<keyword evidence="3" id="KW-1185">Reference proteome</keyword>
<gene>
    <name evidence="2" type="ORF">Pfra01_001412000</name>
</gene>
<organism evidence="2 3">
    <name type="scientific">Phytophthora fragariaefolia</name>
    <dbReference type="NCBI Taxonomy" id="1490495"/>
    <lineage>
        <taxon>Eukaryota</taxon>
        <taxon>Sar</taxon>
        <taxon>Stramenopiles</taxon>
        <taxon>Oomycota</taxon>
        <taxon>Peronosporomycetes</taxon>
        <taxon>Peronosporales</taxon>
        <taxon>Peronosporaceae</taxon>
        <taxon>Phytophthora</taxon>
    </lineage>
</organism>
<evidence type="ECO:0000256" key="1">
    <source>
        <dbReference type="SAM" id="MobiDB-lite"/>
    </source>
</evidence>
<evidence type="ECO:0000313" key="2">
    <source>
        <dbReference type="EMBL" id="GMF42721.1"/>
    </source>
</evidence>
<protein>
    <submittedName>
        <fullName evidence="2">Unnamed protein product</fullName>
    </submittedName>
</protein>
<dbReference type="EMBL" id="BSXT01001466">
    <property type="protein sequence ID" value="GMF42721.1"/>
    <property type="molecule type" value="Genomic_DNA"/>
</dbReference>
<evidence type="ECO:0000313" key="3">
    <source>
        <dbReference type="Proteomes" id="UP001165121"/>
    </source>
</evidence>
<accession>A0A9W6XNZ1</accession>
<proteinExistence type="predicted"/>
<dbReference type="Proteomes" id="UP001165121">
    <property type="component" value="Unassembled WGS sequence"/>
</dbReference>
<dbReference type="OrthoDB" id="129826at2759"/>
<name>A0A9W6XNZ1_9STRA</name>
<dbReference type="AlphaFoldDB" id="A0A9W6XNZ1"/>
<feature type="compositionally biased region" description="Polar residues" evidence="1">
    <location>
        <begin position="398"/>
        <end position="413"/>
    </location>
</feature>
<feature type="region of interest" description="Disordered" evidence="1">
    <location>
        <begin position="386"/>
        <end position="413"/>
    </location>
</feature>